<dbReference type="GO" id="GO:0030170">
    <property type="term" value="F:pyridoxal phosphate binding"/>
    <property type="evidence" value="ECO:0007669"/>
    <property type="project" value="InterPro"/>
</dbReference>
<dbReference type="InterPro" id="IPR005814">
    <property type="entry name" value="Aminotrans_3"/>
</dbReference>
<proteinExistence type="inferred from homology"/>
<dbReference type="Pfam" id="PF00202">
    <property type="entry name" value="Aminotran_3"/>
    <property type="match status" value="1"/>
</dbReference>
<evidence type="ECO:0000256" key="3">
    <source>
        <dbReference type="ARBA" id="ARBA00022898"/>
    </source>
</evidence>
<sequence length="976" mass="105690">MPDDALLRRTELSRPDVTAQDAADILIGWYGLSGPIIELGSQQDRNYRIEAAEGRFVLKICRADYATIELEAQNAAMRHIAGKVDVPRVPSVIPGLRGEDILFLDIGGDPYQIRLLDYLDGEPLTRRKHLAVETVEGLGRATGKLALALADFEHPGLERDLQWDLRRAGPVGLHLLQPMIDRMLQRRLAEALAGAVRRINRLGPDLRLQAIHHDVTDDNVVARADRDGHLVPDGVIDFGDILKGWLVADLAVTCASLLHHADGDPFFILPAIRAFHAVYPLNHAELQALWPLIVARATILVASSEQQLAIDPDNAYVIGNIEHERAIFECAVSVPFALMQAAILQAGATPDADLPLSGMGRLLPEINPDSVHLLDLGTLSQDLPQDNFSAPEVEQALLVEAAGRSGAAATRYGEYRLTRTRTLSANAPDTFALHVTLDLETGTRVVAPFAGVLEIRDARTMLRGIDGLTLHLFGLDHDPDGQDTLAAGDGIGMVAEVAGGRGVLTVQLCREPGLLPPLFSKPAHAAAWAALCPSPSALLAIDCDAPKPPSADLLSRRQRHFARPQKNYYDTPPQIERGWKEHLFDVEGRAYLDMVNNVSILGHGHPRLSENIARQWSLLNTNSRFHYASVAQFSERLAGLAPEGLDTVFLVNSGSEANDLALRLAWATSGARNMLCLLEAYHGWSVASDAVSTSIADNPQALTTRPPWVHPVVSPNTYRGQFRGPGSTDDYVASILPALDTLDRSGEGLAGFICECVYGNAGGIPLPPGYLQAVYAMVRARGGVCIADEVQVGYGRLGHYFWGFEEQGVVPDIITVAKGMGNGHPLGAVITTRAIADALEKEGYFFSSSGGSPVSSVVGMTVLDVLSDENLQENARRVGAHLKMRLEALGLRFPIVGAVHGMGLYLGLEFVRDRQTLAPATQETAAICNRLLQLGVIMQPTGDYLNVLKIKPPLCLSHKSADFFADMLARVLEEGW</sequence>
<comment type="similarity">
    <text evidence="2">Belongs to the class-III pyridoxal-phosphate-dependent aminotransferase family.</text>
</comment>
<accession>A0A657LQV7</accession>
<dbReference type="CDD" id="cd00610">
    <property type="entry name" value="OAT_like"/>
    <property type="match status" value="1"/>
</dbReference>
<organism evidence="5 6">
    <name type="scientific">Pararhizobium antarcticum</name>
    <dbReference type="NCBI Taxonomy" id="1798805"/>
    <lineage>
        <taxon>Bacteria</taxon>
        <taxon>Pseudomonadati</taxon>
        <taxon>Pseudomonadota</taxon>
        <taxon>Alphaproteobacteria</taxon>
        <taxon>Hyphomicrobiales</taxon>
        <taxon>Rhizobiaceae</taxon>
        <taxon>Rhizobium/Agrobacterium group</taxon>
        <taxon>Pararhizobium</taxon>
    </lineage>
</organism>
<evidence type="ECO:0000256" key="2">
    <source>
        <dbReference type="ARBA" id="ARBA00008954"/>
    </source>
</evidence>
<evidence type="ECO:0000313" key="6">
    <source>
        <dbReference type="Proteomes" id="UP000182661"/>
    </source>
</evidence>
<dbReference type="Gene3D" id="3.40.640.10">
    <property type="entry name" value="Type I PLP-dependent aspartate aminotransferase-like (Major domain)"/>
    <property type="match status" value="1"/>
</dbReference>
<dbReference type="Proteomes" id="UP000182661">
    <property type="component" value="Unassembled WGS sequence"/>
</dbReference>
<gene>
    <name evidence="5" type="ORF">AX760_20585</name>
</gene>
<dbReference type="GO" id="GO:0008483">
    <property type="term" value="F:transaminase activity"/>
    <property type="evidence" value="ECO:0007669"/>
    <property type="project" value="InterPro"/>
</dbReference>
<dbReference type="InterPro" id="IPR002575">
    <property type="entry name" value="Aminoglycoside_PTrfase"/>
</dbReference>
<protein>
    <recommendedName>
        <fullName evidence="4">Aminoglycoside phosphotransferase domain-containing protein</fullName>
    </recommendedName>
</protein>
<dbReference type="InterPro" id="IPR015421">
    <property type="entry name" value="PyrdxlP-dep_Trfase_major"/>
</dbReference>
<dbReference type="SUPFAM" id="SSF53383">
    <property type="entry name" value="PLP-dependent transferases"/>
    <property type="match status" value="1"/>
</dbReference>
<evidence type="ECO:0000313" key="5">
    <source>
        <dbReference type="EMBL" id="OJF94228.1"/>
    </source>
</evidence>
<keyword evidence="6" id="KW-1185">Reference proteome</keyword>
<dbReference type="EMBL" id="LSRP01000100">
    <property type="protein sequence ID" value="OJF94228.1"/>
    <property type="molecule type" value="Genomic_DNA"/>
</dbReference>
<dbReference type="PANTHER" id="PTHR45688">
    <property type="match status" value="1"/>
</dbReference>
<dbReference type="NCBIfam" id="NF004800">
    <property type="entry name" value="PRK06149.1"/>
    <property type="match status" value="1"/>
</dbReference>
<keyword evidence="3" id="KW-0663">Pyridoxal phosphate</keyword>
<dbReference type="InterPro" id="IPR015422">
    <property type="entry name" value="PyrdxlP-dep_Trfase_small"/>
</dbReference>
<evidence type="ECO:0000256" key="1">
    <source>
        <dbReference type="ARBA" id="ARBA00001933"/>
    </source>
</evidence>
<dbReference type="AlphaFoldDB" id="A0A657LQV7"/>
<dbReference type="Gene3D" id="3.90.1150.10">
    <property type="entry name" value="Aspartate Aminotransferase, domain 1"/>
    <property type="match status" value="1"/>
</dbReference>
<comment type="cofactor">
    <cofactor evidence="1">
        <name>pyridoxal 5'-phosphate</name>
        <dbReference type="ChEBI" id="CHEBI:597326"/>
    </cofactor>
</comment>
<dbReference type="InterPro" id="IPR011009">
    <property type="entry name" value="Kinase-like_dom_sf"/>
</dbReference>
<name>A0A657LQV7_9HYPH</name>
<dbReference type="SUPFAM" id="SSF56112">
    <property type="entry name" value="Protein kinase-like (PK-like)"/>
    <property type="match status" value="1"/>
</dbReference>
<reference evidence="5 6" key="1">
    <citation type="submission" date="2016-02" db="EMBL/GenBank/DDBJ databases">
        <title>Genome sequencing of a beta-galactosidase producing bacteria Rhizobium sp. 59.</title>
        <authorList>
            <person name="Wang D."/>
            <person name="Kot W."/>
            <person name="Qin Y."/>
            <person name="Hansen L."/>
            <person name="Naqvi K."/>
            <person name="Rensing C."/>
        </authorList>
    </citation>
    <scope>NUCLEOTIDE SEQUENCE [LARGE SCALE GENOMIC DNA]</scope>
    <source>
        <strain evidence="5 6">59</strain>
    </source>
</reference>
<dbReference type="InterPro" id="IPR049704">
    <property type="entry name" value="Aminotrans_3_PPA_site"/>
</dbReference>
<dbReference type="RefSeq" id="WP_071834246.1">
    <property type="nucleotide sequence ID" value="NZ_LSRP01000100.1"/>
</dbReference>
<dbReference type="PROSITE" id="PS00600">
    <property type="entry name" value="AA_TRANSFER_CLASS_3"/>
    <property type="match status" value="1"/>
</dbReference>
<feature type="domain" description="Aminoglycoside phosphotransferase" evidence="4">
    <location>
        <begin position="41"/>
        <end position="268"/>
    </location>
</feature>
<dbReference type="PANTHER" id="PTHR45688:SF13">
    <property type="entry name" value="ALANINE--GLYOXYLATE AMINOTRANSFERASE 2-LIKE"/>
    <property type="match status" value="1"/>
</dbReference>
<dbReference type="OrthoDB" id="9801834at2"/>
<dbReference type="InterPro" id="IPR015424">
    <property type="entry name" value="PyrdxlP-dep_Trfase"/>
</dbReference>
<dbReference type="Pfam" id="PF01636">
    <property type="entry name" value="APH"/>
    <property type="match status" value="1"/>
</dbReference>
<evidence type="ECO:0000259" key="4">
    <source>
        <dbReference type="Pfam" id="PF01636"/>
    </source>
</evidence>
<comment type="caution">
    <text evidence="5">The sequence shown here is derived from an EMBL/GenBank/DDBJ whole genome shotgun (WGS) entry which is preliminary data.</text>
</comment>
<dbReference type="Gene3D" id="3.90.1200.10">
    <property type="match status" value="1"/>
</dbReference>